<dbReference type="OrthoDB" id="1450320at2"/>
<dbReference type="InterPro" id="IPR021255">
    <property type="entry name" value="DUF2807"/>
</dbReference>
<dbReference type="AlphaFoldDB" id="A0A6P1QZC7"/>
<dbReference type="RefSeq" id="WP_160224655.1">
    <property type="nucleotide sequence ID" value="NZ_CP029149.1"/>
</dbReference>
<dbReference type="PROSITE" id="PS51257">
    <property type="entry name" value="PROKAR_LIPOPROTEIN"/>
    <property type="match status" value="1"/>
</dbReference>
<gene>
    <name evidence="1" type="ORF">DBX24_09230</name>
</gene>
<organism evidence="1 2">
    <name type="scientific">Bergeyella cardium</name>
    <dbReference type="NCBI Taxonomy" id="1585976"/>
    <lineage>
        <taxon>Bacteria</taxon>
        <taxon>Pseudomonadati</taxon>
        <taxon>Bacteroidota</taxon>
        <taxon>Flavobacteriia</taxon>
        <taxon>Flavobacteriales</taxon>
        <taxon>Weeksellaceae</taxon>
        <taxon>Bergeyella</taxon>
    </lineage>
</organism>
<protein>
    <submittedName>
        <fullName evidence="1">DUF2807 domain-containing protein</fullName>
    </submittedName>
</protein>
<sequence length="234" mass="26523">MKNLISLFLISLLLISCSKLKPEGDIQQKQIPLKNFSSIDAKGKFRVFWLKSEQNLLEIETYPNFIDNLNINIKDENLTISEKKETFGNGFYSITIFSKNTPSKITLRDSIEFNVSGQLALKNLKLSLSDNSKFIGAVKSDRTEIEMRHSSLANFKGFTREALIKIKDTAGIIAPYWEVNTLSINSHNGAYAEVNTQDSIKADLKNTTKFVYYNSPVKIFKADKTVKIQNINPK</sequence>
<dbReference type="Proteomes" id="UP000464318">
    <property type="component" value="Chromosome"/>
</dbReference>
<dbReference type="EMBL" id="CP029149">
    <property type="protein sequence ID" value="QHN66050.1"/>
    <property type="molecule type" value="Genomic_DNA"/>
</dbReference>
<dbReference type="Pfam" id="PF10988">
    <property type="entry name" value="DUF2807"/>
    <property type="match status" value="1"/>
</dbReference>
<dbReference type="Gene3D" id="2.160.20.120">
    <property type="match status" value="1"/>
</dbReference>
<accession>A0A6P1QZC7</accession>
<proteinExistence type="predicted"/>
<name>A0A6P1QZC7_9FLAO</name>
<keyword evidence="2" id="KW-1185">Reference proteome</keyword>
<dbReference type="KEGG" id="bcad:DBX24_09230"/>
<reference evidence="1 2" key="1">
    <citation type="submission" date="2018-04" db="EMBL/GenBank/DDBJ databases">
        <title>Characteristic and Complete Genome Sequencing of A Novel Member of Infective Endocarditis Causative Bacteria: Bergeyella cardium QL-PH.</title>
        <authorList>
            <person name="Pan H."/>
            <person name="Sun E."/>
            <person name="Zhang Y."/>
        </authorList>
    </citation>
    <scope>NUCLEOTIDE SEQUENCE [LARGE SCALE GENOMIC DNA]</scope>
    <source>
        <strain evidence="1 2">HPQL</strain>
    </source>
</reference>
<evidence type="ECO:0000313" key="1">
    <source>
        <dbReference type="EMBL" id="QHN66050.1"/>
    </source>
</evidence>
<evidence type="ECO:0000313" key="2">
    <source>
        <dbReference type="Proteomes" id="UP000464318"/>
    </source>
</evidence>